<reference evidence="3" key="1">
    <citation type="journal article" date="2014" name="Int. J. Syst. Evol. Microbiol.">
        <title>Complete genome sequence of Corynebacterium casei LMG S-19264T (=DSM 44701T), isolated from a smear-ripened cheese.</title>
        <authorList>
            <consortium name="US DOE Joint Genome Institute (JGI-PGF)"/>
            <person name="Walter F."/>
            <person name="Albersmeier A."/>
            <person name="Kalinowski J."/>
            <person name="Ruckert C."/>
        </authorList>
    </citation>
    <scope>NUCLEOTIDE SEQUENCE</scope>
    <source>
        <strain evidence="3">CGMCC 1.12813</strain>
    </source>
</reference>
<organism evidence="3 4">
    <name type="scientific">Conyzicola nivalis</name>
    <dbReference type="NCBI Taxonomy" id="1477021"/>
    <lineage>
        <taxon>Bacteria</taxon>
        <taxon>Bacillati</taxon>
        <taxon>Actinomycetota</taxon>
        <taxon>Actinomycetes</taxon>
        <taxon>Micrococcales</taxon>
        <taxon>Microbacteriaceae</taxon>
        <taxon>Conyzicola</taxon>
    </lineage>
</organism>
<dbReference type="EMBL" id="BMGB01000001">
    <property type="protein sequence ID" value="GGA90473.1"/>
    <property type="molecule type" value="Genomic_DNA"/>
</dbReference>
<gene>
    <name evidence="3" type="ORF">GCM10010979_01460</name>
</gene>
<keyword evidence="2" id="KW-1133">Transmembrane helix</keyword>
<evidence type="ECO:0000256" key="1">
    <source>
        <dbReference type="SAM" id="MobiDB-lite"/>
    </source>
</evidence>
<dbReference type="AlphaFoldDB" id="A0A916S9K5"/>
<sequence length="69" mass="7355">MAGVGQEGQRVGQDRADDLDHEKHRDYGDGDDEPGAVGHPGGVVMPGVLVVCHLLNGKRRARTRLGVRA</sequence>
<accession>A0A916S9K5</accession>
<comment type="caution">
    <text evidence="3">The sequence shown here is derived from an EMBL/GenBank/DDBJ whole genome shotgun (WGS) entry which is preliminary data.</text>
</comment>
<protein>
    <submittedName>
        <fullName evidence="3">Uncharacterized protein</fullName>
    </submittedName>
</protein>
<evidence type="ECO:0000313" key="4">
    <source>
        <dbReference type="Proteomes" id="UP000606922"/>
    </source>
</evidence>
<proteinExistence type="predicted"/>
<evidence type="ECO:0000256" key="2">
    <source>
        <dbReference type="SAM" id="Phobius"/>
    </source>
</evidence>
<evidence type="ECO:0000313" key="3">
    <source>
        <dbReference type="EMBL" id="GGA90473.1"/>
    </source>
</evidence>
<keyword evidence="2" id="KW-0812">Transmembrane</keyword>
<reference evidence="3" key="2">
    <citation type="submission" date="2020-09" db="EMBL/GenBank/DDBJ databases">
        <authorList>
            <person name="Sun Q."/>
            <person name="Zhou Y."/>
        </authorList>
    </citation>
    <scope>NUCLEOTIDE SEQUENCE</scope>
    <source>
        <strain evidence="3">CGMCC 1.12813</strain>
    </source>
</reference>
<keyword evidence="4" id="KW-1185">Reference proteome</keyword>
<dbReference type="Proteomes" id="UP000606922">
    <property type="component" value="Unassembled WGS sequence"/>
</dbReference>
<name>A0A916S9K5_9MICO</name>
<feature type="region of interest" description="Disordered" evidence="1">
    <location>
        <begin position="1"/>
        <end position="42"/>
    </location>
</feature>
<feature type="compositionally biased region" description="Basic and acidic residues" evidence="1">
    <location>
        <begin position="12"/>
        <end position="28"/>
    </location>
</feature>
<keyword evidence="2" id="KW-0472">Membrane</keyword>
<feature type="transmembrane region" description="Helical" evidence="2">
    <location>
        <begin position="36"/>
        <end position="55"/>
    </location>
</feature>